<comment type="cofactor">
    <cofactor evidence="1">
        <name>Mg(2+)</name>
        <dbReference type="ChEBI" id="CHEBI:18420"/>
    </cofactor>
</comment>
<dbReference type="PANTHER" id="PTHR33653:SF1">
    <property type="entry name" value="RIBONUCLEASE VAPC2"/>
    <property type="match status" value="1"/>
</dbReference>
<comment type="caution">
    <text evidence="9">The sequence shown here is derived from an EMBL/GenBank/DDBJ whole genome shotgun (WGS) entry which is preliminary data.</text>
</comment>
<dbReference type="Pfam" id="PF01850">
    <property type="entry name" value="PIN"/>
    <property type="match status" value="1"/>
</dbReference>
<dbReference type="SUPFAM" id="SSF88723">
    <property type="entry name" value="PIN domain-like"/>
    <property type="match status" value="1"/>
</dbReference>
<evidence type="ECO:0000256" key="3">
    <source>
        <dbReference type="ARBA" id="ARBA00022722"/>
    </source>
</evidence>
<organism evidence="9 10">
    <name type="scientific">Streptomyces hebeiensis</name>
    <dbReference type="NCBI Taxonomy" id="229486"/>
    <lineage>
        <taxon>Bacteria</taxon>
        <taxon>Bacillati</taxon>
        <taxon>Actinomycetota</taxon>
        <taxon>Actinomycetes</taxon>
        <taxon>Kitasatosporales</taxon>
        <taxon>Streptomycetaceae</taxon>
        <taxon>Streptomyces</taxon>
    </lineage>
</organism>
<keyword evidence="5" id="KW-0378">Hydrolase</keyword>
<dbReference type="PANTHER" id="PTHR33653">
    <property type="entry name" value="RIBONUCLEASE VAPC2"/>
    <property type="match status" value="1"/>
</dbReference>
<sequence>MPADHPQGLLDTNIMILRKWLDPQELPAEMAISAVTLAELSAGPHGVRRNEEQSDYDEHAERARRLDVLQRAENEFDPIPFGVEAGRAYGRVCAAVISIGRKPRRRVADLMIAAIAVAEDLPLFTTNPDGYKGLDGLLAVVPVTRPNVLHDR</sequence>
<gene>
    <name evidence="9" type="ORF">GCM10009654_01250</name>
</gene>
<keyword evidence="10" id="KW-1185">Reference proteome</keyword>
<evidence type="ECO:0000256" key="4">
    <source>
        <dbReference type="ARBA" id="ARBA00022723"/>
    </source>
</evidence>
<evidence type="ECO:0000313" key="9">
    <source>
        <dbReference type="EMBL" id="GAA1149760.1"/>
    </source>
</evidence>
<evidence type="ECO:0000256" key="5">
    <source>
        <dbReference type="ARBA" id="ARBA00022801"/>
    </source>
</evidence>
<accession>A0ABN1UIF1</accession>
<name>A0ABN1UIF1_9ACTN</name>
<proteinExistence type="inferred from homology"/>
<keyword evidence="2" id="KW-1277">Toxin-antitoxin system</keyword>
<evidence type="ECO:0000259" key="8">
    <source>
        <dbReference type="Pfam" id="PF01850"/>
    </source>
</evidence>
<dbReference type="Proteomes" id="UP001501371">
    <property type="component" value="Unassembled WGS sequence"/>
</dbReference>
<evidence type="ECO:0000256" key="7">
    <source>
        <dbReference type="ARBA" id="ARBA00038093"/>
    </source>
</evidence>
<dbReference type="InterPro" id="IPR002716">
    <property type="entry name" value="PIN_dom"/>
</dbReference>
<keyword evidence="3" id="KW-0540">Nuclease</keyword>
<dbReference type="InterPro" id="IPR050556">
    <property type="entry name" value="Type_II_TA_system_RNase"/>
</dbReference>
<feature type="domain" description="PIN" evidence="8">
    <location>
        <begin position="15"/>
        <end position="129"/>
    </location>
</feature>
<evidence type="ECO:0000256" key="6">
    <source>
        <dbReference type="ARBA" id="ARBA00022842"/>
    </source>
</evidence>
<keyword evidence="4" id="KW-0479">Metal-binding</keyword>
<comment type="similarity">
    <text evidence="7">Belongs to the PINc/VapC protein family.</text>
</comment>
<dbReference type="CDD" id="cd18732">
    <property type="entry name" value="PIN_MtVapC4-C5_like"/>
    <property type="match status" value="1"/>
</dbReference>
<dbReference type="RefSeq" id="WP_344268446.1">
    <property type="nucleotide sequence ID" value="NZ_BAAAKV010000001.1"/>
</dbReference>
<evidence type="ECO:0000313" key="10">
    <source>
        <dbReference type="Proteomes" id="UP001501371"/>
    </source>
</evidence>
<dbReference type="Gene3D" id="3.40.50.1010">
    <property type="entry name" value="5'-nuclease"/>
    <property type="match status" value="1"/>
</dbReference>
<protein>
    <recommendedName>
        <fullName evidence="8">PIN domain-containing protein</fullName>
    </recommendedName>
</protein>
<dbReference type="EMBL" id="BAAAKV010000001">
    <property type="protein sequence ID" value="GAA1149760.1"/>
    <property type="molecule type" value="Genomic_DNA"/>
</dbReference>
<keyword evidence="6" id="KW-0460">Magnesium</keyword>
<evidence type="ECO:0000256" key="1">
    <source>
        <dbReference type="ARBA" id="ARBA00001946"/>
    </source>
</evidence>
<dbReference type="InterPro" id="IPR029060">
    <property type="entry name" value="PIN-like_dom_sf"/>
</dbReference>
<evidence type="ECO:0000256" key="2">
    <source>
        <dbReference type="ARBA" id="ARBA00022649"/>
    </source>
</evidence>
<reference evidence="9 10" key="1">
    <citation type="journal article" date="2019" name="Int. J. Syst. Evol. Microbiol.">
        <title>The Global Catalogue of Microorganisms (GCM) 10K type strain sequencing project: providing services to taxonomists for standard genome sequencing and annotation.</title>
        <authorList>
            <consortium name="The Broad Institute Genomics Platform"/>
            <consortium name="The Broad Institute Genome Sequencing Center for Infectious Disease"/>
            <person name="Wu L."/>
            <person name="Ma J."/>
        </authorList>
    </citation>
    <scope>NUCLEOTIDE SEQUENCE [LARGE SCALE GENOMIC DNA]</scope>
    <source>
        <strain evidence="9 10">JCM 12696</strain>
    </source>
</reference>